<dbReference type="Pfam" id="PF13843">
    <property type="entry name" value="DDE_Tnp_1_7"/>
    <property type="match status" value="1"/>
</dbReference>
<accession>A0AAD9NQG7</accession>
<protein>
    <recommendedName>
        <fullName evidence="1">PiggyBac transposable element-derived protein domain-containing protein</fullName>
    </recommendedName>
</protein>
<dbReference type="EMBL" id="JAODUO010000626">
    <property type="protein sequence ID" value="KAK2176978.1"/>
    <property type="molecule type" value="Genomic_DNA"/>
</dbReference>
<sequence>MPLKPAKWGMKLWCLCDAESGYCSAFSVYTGATVGNGDLDLGYRVVMGLMKKYLLSNHHVYADNFFTSVRATYSRQTHTCVTDSGQQARVPERPG</sequence>
<dbReference type="PANTHER" id="PTHR46599">
    <property type="entry name" value="PIGGYBAC TRANSPOSABLE ELEMENT-DERIVED PROTEIN 4"/>
    <property type="match status" value="1"/>
</dbReference>
<comment type="caution">
    <text evidence="2">The sequence shown here is derived from an EMBL/GenBank/DDBJ whole genome shotgun (WGS) entry which is preliminary data.</text>
</comment>
<dbReference type="InterPro" id="IPR029526">
    <property type="entry name" value="PGBD"/>
</dbReference>
<organism evidence="2 3">
    <name type="scientific">Ridgeia piscesae</name>
    <name type="common">Tubeworm</name>
    <dbReference type="NCBI Taxonomy" id="27915"/>
    <lineage>
        <taxon>Eukaryota</taxon>
        <taxon>Metazoa</taxon>
        <taxon>Spiralia</taxon>
        <taxon>Lophotrochozoa</taxon>
        <taxon>Annelida</taxon>
        <taxon>Polychaeta</taxon>
        <taxon>Sedentaria</taxon>
        <taxon>Canalipalpata</taxon>
        <taxon>Sabellida</taxon>
        <taxon>Siboglinidae</taxon>
        <taxon>Ridgeia</taxon>
    </lineage>
</organism>
<proteinExistence type="predicted"/>
<gene>
    <name evidence="2" type="ORF">NP493_627g01014</name>
</gene>
<evidence type="ECO:0000259" key="1">
    <source>
        <dbReference type="Pfam" id="PF13843"/>
    </source>
</evidence>
<evidence type="ECO:0000313" key="2">
    <source>
        <dbReference type="EMBL" id="KAK2176978.1"/>
    </source>
</evidence>
<dbReference type="AlphaFoldDB" id="A0AAD9NQG7"/>
<feature type="domain" description="PiggyBac transposable element-derived protein" evidence="1">
    <location>
        <begin position="1"/>
        <end position="84"/>
    </location>
</feature>
<reference evidence="2" key="1">
    <citation type="journal article" date="2023" name="Mol. Biol. Evol.">
        <title>Third-Generation Sequencing Reveals the Adaptive Role of the Epigenome in Three Deep-Sea Polychaetes.</title>
        <authorList>
            <person name="Perez M."/>
            <person name="Aroh O."/>
            <person name="Sun Y."/>
            <person name="Lan Y."/>
            <person name="Juniper S.K."/>
            <person name="Young C.R."/>
            <person name="Angers B."/>
            <person name="Qian P.Y."/>
        </authorList>
    </citation>
    <scope>NUCLEOTIDE SEQUENCE</scope>
    <source>
        <strain evidence="2">R07B-5</strain>
    </source>
</reference>
<name>A0AAD9NQG7_RIDPI</name>
<dbReference type="Proteomes" id="UP001209878">
    <property type="component" value="Unassembled WGS sequence"/>
</dbReference>
<evidence type="ECO:0000313" key="3">
    <source>
        <dbReference type="Proteomes" id="UP001209878"/>
    </source>
</evidence>
<keyword evidence="3" id="KW-1185">Reference proteome</keyword>
<dbReference type="PANTHER" id="PTHR46599:SF3">
    <property type="entry name" value="PIGGYBAC TRANSPOSABLE ELEMENT-DERIVED PROTEIN 4"/>
    <property type="match status" value="1"/>
</dbReference>